<organism evidence="6 7">
    <name type="scientific">Bacillus pseudomycoides</name>
    <dbReference type="NCBI Taxonomy" id="64104"/>
    <lineage>
        <taxon>Bacteria</taxon>
        <taxon>Bacillati</taxon>
        <taxon>Bacillota</taxon>
        <taxon>Bacilli</taxon>
        <taxon>Bacillales</taxon>
        <taxon>Bacillaceae</taxon>
        <taxon>Bacillus</taxon>
        <taxon>Bacillus cereus group</taxon>
    </lineage>
</organism>
<dbReference type="SUPFAM" id="SSF52540">
    <property type="entry name" value="P-loop containing nucleoside triphosphate hydrolases"/>
    <property type="match status" value="1"/>
</dbReference>
<keyword evidence="1" id="KW-0547">Nucleotide-binding</keyword>
<dbReference type="SMART" id="SM00487">
    <property type="entry name" value="DEXDc"/>
    <property type="match status" value="1"/>
</dbReference>
<gene>
    <name evidence="6" type="ORF">CON65_22045</name>
</gene>
<feature type="domain" description="Helicase ATP-binding" evidence="4">
    <location>
        <begin position="118"/>
        <end position="270"/>
    </location>
</feature>
<dbReference type="PANTHER" id="PTHR30580:SF1">
    <property type="entry name" value="COMF OPERON PROTEIN 1"/>
    <property type="match status" value="1"/>
</dbReference>
<dbReference type="GO" id="GO:0006270">
    <property type="term" value="P:DNA replication initiation"/>
    <property type="evidence" value="ECO:0007669"/>
    <property type="project" value="TreeGrafter"/>
</dbReference>
<proteinExistence type="predicted"/>
<accession>A0AA91V999</accession>
<dbReference type="InterPro" id="IPR014001">
    <property type="entry name" value="Helicase_ATP-bd"/>
</dbReference>
<dbReference type="GO" id="GO:0003677">
    <property type="term" value="F:DNA binding"/>
    <property type="evidence" value="ECO:0007669"/>
    <property type="project" value="UniProtKB-KW"/>
</dbReference>
<evidence type="ECO:0000259" key="5">
    <source>
        <dbReference type="PROSITE" id="PS51194"/>
    </source>
</evidence>
<keyword evidence="2" id="KW-0067">ATP-binding</keyword>
<dbReference type="InterPro" id="IPR001650">
    <property type="entry name" value="Helicase_C-like"/>
</dbReference>
<dbReference type="GO" id="GO:0005524">
    <property type="term" value="F:ATP binding"/>
    <property type="evidence" value="ECO:0007669"/>
    <property type="project" value="UniProtKB-KW"/>
</dbReference>
<evidence type="ECO:0000313" key="6">
    <source>
        <dbReference type="EMBL" id="PED80569.1"/>
    </source>
</evidence>
<dbReference type="InterPro" id="IPR027417">
    <property type="entry name" value="P-loop_NTPase"/>
</dbReference>
<dbReference type="GO" id="GO:0006310">
    <property type="term" value="P:DNA recombination"/>
    <property type="evidence" value="ECO:0007669"/>
    <property type="project" value="TreeGrafter"/>
</dbReference>
<dbReference type="GO" id="GO:0006302">
    <property type="term" value="P:double-strand break repair"/>
    <property type="evidence" value="ECO:0007669"/>
    <property type="project" value="TreeGrafter"/>
</dbReference>
<dbReference type="PROSITE" id="PS51194">
    <property type="entry name" value="HELICASE_CTER"/>
    <property type="match status" value="1"/>
</dbReference>
<dbReference type="AlphaFoldDB" id="A0AA91V999"/>
<dbReference type="Pfam" id="PF00271">
    <property type="entry name" value="Helicase_C"/>
    <property type="match status" value="1"/>
</dbReference>
<dbReference type="Proteomes" id="UP000221020">
    <property type="component" value="Unassembled WGS sequence"/>
</dbReference>
<dbReference type="PANTHER" id="PTHR30580">
    <property type="entry name" value="PRIMOSOMAL PROTEIN N"/>
    <property type="match status" value="1"/>
</dbReference>
<evidence type="ECO:0000256" key="2">
    <source>
        <dbReference type="ARBA" id="ARBA00022840"/>
    </source>
</evidence>
<dbReference type="GO" id="GO:0016787">
    <property type="term" value="F:hydrolase activity"/>
    <property type="evidence" value="ECO:0007669"/>
    <property type="project" value="InterPro"/>
</dbReference>
<protein>
    <submittedName>
        <fullName evidence="6">DNA/RNA helicase</fullName>
    </submittedName>
</protein>
<dbReference type="EMBL" id="NVOR01000108">
    <property type="protein sequence ID" value="PED80569.1"/>
    <property type="molecule type" value="Genomic_DNA"/>
</dbReference>
<evidence type="ECO:0000256" key="1">
    <source>
        <dbReference type="ARBA" id="ARBA00022741"/>
    </source>
</evidence>
<dbReference type="CDD" id="cd17925">
    <property type="entry name" value="DEXDc_ComFA"/>
    <property type="match status" value="1"/>
</dbReference>
<dbReference type="InterPro" id="IPR006935">
    <property type="entry name" value="Helicase/UvrB_N"/>
</dbReference>
<dbReference type="Gene3D" id="3.40.50.300">
    <property type="entry name" value="P-loop containing nucleotide triphosphate hydrolases"/>
    <property type="match status" value="2"/>
</dbReference>
<evidence type="ECO:0000256" key="3">
    <source>
        <dbReference type="ARBA" id="ARBA00023125"/>
    </source>
</evidence>
<dbReference type="GO" id="GO:0043138">
    <property type="term" value="F:3'-5' DNA helicase activity"/>
    <property type="evidence" value="ECO:0007669"/>
    <property type="project" value="TreeGrafter"/>
</dbReference>
<dbReference type="PROSITE" id="PS51192">
    <property type="entry name" value="HELICASE_ATP_BIND_1"/>
    <property type="match status" value="1"/>
</dbReference>
<dbReference type="Pfam" id="PF04851">
    <property type="entry name" value="ResIII"/>
    <property type="match status" value="1"/>
</dbReference>
<dbReference type="SMART" id="SM00490">
    <property type="entry name" value="HELICc"/>
    <property type="match status" value="1"/>
</dbReference>
<feature type="domain" description="Helicase C-terminal" evidence="5">
    <location>
        <begin position="303"/>
        <end position="448"/>
    </location>
</feature>
<reference evidence="6 7" key="1">
    <citation type="submission" date="2017-09" db="EMBL/GenBank/DDBJ databases">
        <title>Large-scale bioinformatics analysis of Bacillus genomes uncovers conserved roles of natural products in bacterial physiology.</title>
        <authorList>
            <consortium name="Agbiome Team Llc"/>
            <person name="Bleich R.M."/>
            <person name="Grubbs K.J."/>
            <person name="Santa Maria K.C."/>
            <person name="Allen S.E."/>
            <person name="Farag S."/>
            <person name="Shank E.A."/>
            <person name="Bowers A."/>
        </authorList>
    </citation>
    <scope>NUCLEOTIDE SEQUENCE [LARGE SCALE GENOMIC DNA]</scope>
    <source>
        <strain evidence="6 7">AFS092012</strain>
    </source>
</reference>
<sequence length="448" mass="51226">MLAGRQMLLEELSLSKDELEFLERRGDISLAKGIIKKSSRSVCQRCGNTEQRLFASFLCKRCNQMCTYCRKCITMGRVGECTMIVRGTRDIEREFLSQPLQWEGKLSPGQEIAANGVTEAVRQKESFFIWAVCGAGKTEMLFYGIEEALKKGECVCIATPRTDVVLELAPRLQTVFPNVSVAALYGGSLDREKEAKLIISTTHQLLRYYRAFDVMIVDEIDAFPYAMDKMLHHAVEQASKERAARIYLTATPEEKWKRNIQSGKQKGVIIPGRYHRHPLPIPKFWWCGDWKKLLRRKKIPRALLQWLNIYLDKQYPIFLFVPHVRYVDEVCLLLRELDDRIEGVHAEDPKRKEKVAAFRKGDIPLLVTTTILERGVTVANLQVAVLGAEDVIFSESALVQIAGRVGRSSREPDGDILYFHYGKTEAMIRAKKHIQFMNKKAKQQGVID</sequence>
<name>A0AA91V999_9BACI</name>
<dbReference type="FunFam" id="3.40.50.300:FF:001697">
    <property type="entry name" value="ComF operon protein 1"/>
    <property type="match status" value="1"/>
</dbReference>
<evidence type="ECO:0000259" key="4">
    <source>
        <dbReference type="PROSITE" id="PS51192"/>
    </source>
</evidence>
<keyword evidence="6" id="KW-0378">Hydrolase</keyword>
<dbReference type="FunFam" id="3.40.50.300:FF:001736">
    <property type="entry name" value="COMF operon protein 1"/>
    <property type="match status" value="1"/>
</dbReference>
<keyword evidence="3" id="KW-0238">DNA-binding</keyword>
<comment type="caution">
    <text evidence="6">The sequence shown here is derived from an EMBL/GenBank/DDBJ whole genome shotgun (WGS) entry which is preliminary data.</text>
</comment>
<keyword evidence="6" id="KW-0347">Helicase</keyword>
<evidence type="ECO:0000313" key="7">
    <source>
        <dbReference type="Proteomes" id="UP000221020"/>
    </source>
</evidence>